<organism evidence="1 2">
    <name type="scientific">Kingdonia uniflora</name>
    <dbReference type="NCBI Taxonomy" id="39325"/>
    <lineage>
        <taxon>Eukaryota</taxon>
        <taxon>Viridiplantae</taxon>
        <taxon>Streptophyta</taxon>
        <taxon>Embryophyta</taxon>
        <taxon>Tracheophyta</taxon>
        <taxon>Spermatophyta</taxon>
        <taxon>Magnoliopsida</taxon>
        <taxon>Ranunculales</taxon>
        <taxon>Circaeasteraceae</taxon>
        <taxon>Kingdonia</taxon>
    </lineage>
</organism>
<proteinExistence type="predicted"/>
<evidence type="ECO:0000313" key="1">
    <source>
        <dbReference type="EMBL" id="KAF6135864.1"/>
    </source>
</evidence>
<keyword evidence="2" id="KW-1185">Reference proteome</keyword>
<accession>A0A7J7L010</accession>
<gene>
    <name evidence="1" type="ORF">GIB67_022480</name>
</gene>
<dbReference type="AlphaFoldDB" id="A0A7J7L010"/>
<dbReference type="Proteomes" id="UP000541444">
    <property type="component" value="Unassembled WGS sequence"/>
</dbReference>
<reference evidence="1 2" key="1">
    <citation type="journal article" date="2020" name="IScience">
        <title>Genome Sequencing of the Endangered Kingdonia uniflora (Circaeasteraceae, Ranunculales) Reveals Potential Mechanisms of Evolutionary Specialization.</title>
        <authorList>
            <person name="Sun Y."/>
            <person name="Deng T."/>
            <person name="Zhang A."/>
            <person name="Moore M.J."/>
            <person name="Landis J.B."/>
            <person name="Lin N."/>
            <person name="Zhang H."/>
            <person name="Zhang X."/>
            <person name="Huang J."/>
            <person name="Zhang X."/>
            <person name="Sun H."/>
            <person name="Wang H."/>
        </authorList>
    </citation>
    <scope>NUCLEOTIDE SEQUENCE [LARGE SCALE GENOMIC DNA]</scope>
    <source>
        <strain evidence="1">TB1705</strain>
        <tissue evidence="1">Leaf</tissue>
    </source>
</reference>
<evidence type="ECO:0000313" key="2">
    <source>
        <dbReference type="Proteomes" id="UP000541444"/>
    </source>
</evidence>
<comment type="caution">
    <text evidence="1">The sequence shown here is derived from an EMBL/GenBank/DDBJ whole genome shotgun (WGS) entry which is preliminary data.</text>
</comment>
<dbReference type="EMBL" id="JACGCM010002774">
    <property type="protein sequence ID" value="KAF6135864.1"/>
    <property type="molecule type" value="Genomic_DNA"/>
</dbReference>
<sequence length="87" mass="10584">LYSNRLLVVRITFNSYFSINLYSNRARVLYFSYLRHTCFFKYSFLENQFFGGLISKSKERSIFGRFKRESNYSILNQSIDHEIFIMH</sequence>
<name>A0A7J7L010_9MAGN</name>
<evidence type="ECO:0008006" key="3">
    <source>
        <dbReference type="Google" id="ProtNLM"/>
    </source>
</evidence>
<feature type="non-terminal residue" evidence="1">
    <location>
        <position position="1"/>
    </location>
</feature>
<protein>
    <recommendedName>
        <fullName evidence="3">Maturase K</fullName>
    </recommendedName>
</protein>